<evidence type="ECO:0000313" key="1">
    <source>
        <dbReference type="EMBL" id="KAI9911652.1"/>
    </source>
</evidence>
<gene>
    <name evidence="1" type="ORF">PsorP6_009836</name>
</gene>
<dbReference type="EMBL" id="CM047584">
    <property type="protein sequence ID" value="KAI9911652.1"/>
    <property type="molecule type" value="Genomic_DNA"/>
</dbReference>
<name>A0ACC0VZL8_9STRA</name>
<protein>
    <submittedName>
        <fullName evidence="1">Uncharacterized protein</fullName>
    </submittedName>
</protein>
<reference evidence="1 2" key="1">
    <citation type="journal article" date="2022" name="bioRxiv">
        <title>The genome of the oomycete Peronosclerospora sorghi, a cosmopolitan pathogen of maize and sorghum, is inflated with dispersed pseudogenes.</title>
        <authorList>
            <person name="Fletcher K."/>
            <person name="Martin F."/>
            <person name="Isakeit T."/>
            <person name="Cavanaugh K."/>
            <person name="Magill C."/>
            <person name="Michelmore R."/>
        </authorList>
    </citation>
    <scope>NUCLEOTIDE SEQUENCE [LARGE SCALE GENOMIC DNA]</scope>
    <source>
        <strain evidence="1">P6</strain>
    </source>
</reference>
<evidence type="ECO:0000313" key="2">
    <source>
        <dbReference type="Proteomes" id="UP001163321"/>
    </source>
</evidence>
<comment type="caution">
    <text evidence="1">The sequence shown here is derived from an EMBL/GenBank/DDBJ whole genome shotgun (WGS) entry which is preliminary data.</text>
</comment>
<sequence length="118" mass="13325">MLTIRSSSLAAGTSGSRYRLQAAQTTNKAWNECGRSQVADRWNRQLLRLEQTAFAKTEYVGVLSSMLVPLFVRKINSVRECVAHNPNHTLSLYFASPLCICVTFASSPFRDRRLDHPH</sequence>
<organism evidence="1 2">
    <name type="scientific">Peronosclerospora sorghi</name>
    <dbReference type="NCBI Taxonomy" id="230839"/>
    <lineage>
        <taxon>Eukaryota</taxon>
        <taxon>Sar</taxon>
        <taxon>Stramenopiles</taxon>
        <taxon>Oomycota</taxon>
        <taxon>Peronosporomycetes</taxon>
        <taxon>Peronosporales</taxon>
        <taxon>Peronosporaceae</taxon>
        <taxon>Peronosclerospora</taxon>
    </lineage>
</organism>
<dbReference type="Proteomes" id="UP001163321">
    <property type="component" value="Chromosome 5"/>
</dbReference>
<proteinExistence type="predicted"/>
<keyword evidence="2" id="KW-1185">Reference proteome</keyword>
<accession>A0ACC0VZL8</accession>